<comment type="caution">
    <text evidence="1">The sequence shown here is derived from an EMBL/GenBank/DDBJ whole genome shotgun (WGS) entry which is preliminary data.</text>
</comment>
<dbReference type="Proteomes" id="UP001148737">
    <property type="component" value="Unassembled WGS sequence"/>
</dbReference>
<protein>
    <submittedName>
        <fullName evidence="1">Uncharacterized protein</fullName>
    </submittedName>
</protein>
<dbReference type="EMBL" id="JANAKD010001164">
    <property type="protein sequence ID" value="KAJ3482573.1"/>
    <property type="molecule type" value="Genomic_DNA"/>
</dbReference>
<organism evidence="1 2">
    <name type="scientific">Lecanicillium saksenae</name>
    <dbReference type="NCBI Taxonomy" id="468837"/>
    <lineage>
        <taxon>Eukaryota</taxon>
        <taxon>Fungi</taxon>
        <taxon>Dikarya</taxon>
        <taxon>Ascomycota</taxon>
        <taxon>Pezizomycotina</taxon>
        <taxon>Sordariomycetes</taxon>
        <taxon>Hypocreomycetidae</taxon>
        <taxon>Hypocreales</taxon>
        <taxon>Cordycipitaceae</taxon>
        <taxon>Lecanicillium</taxon>
    </lineage>
</organism>
<reference evidence="1" key="1">
    <citation type="submission" date="2022-07" db="EMBL/GenBank/DDBJ databases">
        <title>Genome Sequence of Lecanicillium saksenae.</title>
        <authorList>
            <person name="Buettner E."/>
        </authorList>
    </citation>
    <scope>NUCLEOTIDE SEQUENCE</scope>
    <source>
        <strain evidence="1">VT-O1</strain>
    </source>
</reference>
<accession>A0ACC1QLK2</accession>
<gene>
    <name evidence="1" type="ORF">NLG97_g7531</name>
</gene>
<keyword evidence="2" id="KW-1185">Reference proteome</keyword>
<sequence length="1732" mass="192658">MPTTDLLDPLVYTLVWIAPLDVEARAALALFLKIHEGHFAVARGHDYVFHAGEIAGHNTILATLTPGSYGTGSAAGLASQVKILFPNLWLGLLVGVAAGLPRFSHLELPDRDIRLGDVLVAQPSSRRDALIAYDLGRVVDDSGSVELLRDGHALARIEPLVLSAAGKLKQRPGATVNQLLQHYKEIENEICDDDGNTFADPGDQHDILWDGNSPVHRPPRLQRTRVWYGSIGSGEKLMRDATTRDRLRDEFDLIGLEMEAAGVINAIPVGVIRGVCDYGDRGKNKQWQPYAAAVAAAYAKQLLQMMPPSSSIAVIETPQKASGILLQNCLESLAFREMESRFRTMDPAADGTCTASGPEALPHLLEEFEQMRKKYGAKLQWYAKDLCKHLNVALSTILQTQSVYIFVDALDECGKDNGNRILSDFQRFIDNFNSSNRYALRICFTCRHRPEWKWQPEYEILVDQLNRDDISTYVRAELSGTYAHFSDLIVAGAEGSFLWSYLAVKRVLDQVSSKSRQAVEEDIRSIPPELNEVYQEIMEDATADSIKLAQLVCFSTRPMSVNEIRWAMFIDGDCQHTSLASCESSASFTTCTNMMKKVVRELSRGLVEVKSISDSIQVVQFIHHSVKDYFTNELLGNISAARDNKNPPRAQVTATAEAAHRRLAQICLRYLAMEEIRGLNSSELSAEADAYSFLEYATTSWVVHLRLCGIEDTFAWLPTAEDMKQWVKIYQLLRKYSPTCPLHGTTLLHILSTYGIMGALRAAAARRPEEIDAKDDHGRTPLSWAAASGQMPAVNFLISTKQACLNTQDKDGWTPLWYAAANLQESVVRLLLTEHQASVNESDQNGQNVVIWAATHGHSNITRLLLATDSVDVNVKDGRGWTPLMSAASHGHEDIVEQLLNLNVDLDNVNLDGKSAVGDSLNWLSTILVVICQQALSIVFLSPLVKPEIYHPKTQYLFCCHGVFIIPYLCGIFYHDLWTPPPPRYHHLMPEKLPLIFGFFPYLLGVLVGTLAVAGYWTIAKTLFAWMELLAGFSTGLGIAAALVTPPKQWSLKLEPIPQLAIMSRLLQKKFEIEKLQLSAVSVDVCSGDWYARTLFIWALERENEPIINLLLAKRNLDINAKDSQGRTLLLFATENGYETAVKVLSGMASVAVDKPDKNGNTALLSAAENGHATIVKYLLATGKPNINARNNTGESPLLVAARNGHAVIVKQLLASRAVDVDATDRYGMPPLLWAAINSHRDVVECLLLEKTSLELGHIRALPQSLTDKLFDVPSPYFDPFLPRRGRLKLEQILSQQIRLQIVKLLLPGVRGTSHHQILALINDKDWCGKLLFFWATVAGYTTVLDLLARRDSIYGIRHNSRVEAILRQLSTERGEARDGAAYPFSRVCLSAVRSGVRGGKRATREQKLLPKAIKCGDSAAVEWLLASGDCYINATDEYSQTPLRLAAVHGQSDIVKHLLTFQNVAIDIKDLCGYTPLLCAAVRGHEGIVQHLLARGAGVEWEDIALWSWFRRRCKFLTSCCGVRYMMVPLIGESLMVSLSTREACRILFPMLGFCLAWILVVVPCYQLWPDFVKSHRATIVRLLLPDESILFQRPVQVDVELKGWYSRALLFWAIEGRYEAIVNLLVDVRQVDVNTTDAFGRTALTRSIIKGHRPMVQLLLTKGQIDINSQDSDGRTALSWAATKGDEAVVRLLLENGSIATIADKAGRLPAWYATEEGWRDIVDMLDTKR</sequence>
<evidence type="ECO:0000313" key="2">
    <source>
        <dbReference type="Proteomes" id="UP001148737"/>
    </source>
</evidence>
<evidence type="ECO:0000313" key="1">
    <source>
        <dbReference type="EMBL" id="KAJ3482573.1"/>
    </source>
</evidence>
<name>A0ACC1QLK2_9HYPO</name>
<proteinExistence type="predicted"/>